<dbReference type="PANTHER" id="PTHR19303:SF73">
    <property type="entry name" value="PROTEIN PDC2"/>
    <property type="match status" value="1"/>
</dbReference>
<dbReference type="Pfam" id="PF04218">
    <property type="entry name" value="CENP-B_N"/>
    <property type="match status" value="1"/>
</dbReference>
<dbReference type="InterPro" id="IPR007889">
    <property type="entry name" value="HTH_Psq"/>
</dbReference>
<dbReference type="AlphaFoldDB" id="A0A6G0YWD8"/>
<dbReference type="PANTHER" id="PTHR19303">
    <property type="entry name" value="TRANSPOSON"/>
    <property type="match status" value="1"/>
</dbReference>
<dbReference type="InterPro" id="IPR050863">
    <property type="entry name" value="CenT-Element_Derived"/>
</dbReference>
<dbReference type="GO" id="GO:0005634">
    <property type="term" value="C:nucleus"/>
    <property type="evidence" value="ECO:0007669"/>
    <property type="project" value="UniProtKB-SubCell"/>
</dbReference>
<proteinExistence type="predicted"/>
<dbReference type="OrthoDB" id="6585662at2759"/>
<gene>
    <name evidence="5" type="ORF">FWK35_00018735</name>
</gene>
<organism evidence="5 6">
    <name type="scientific">Aphis craccivora</name>
    <name type="common">Cowpea aphid</name>
    <dbReference type="NCBI Taxonomy" id="307492"/>
    <lineage>
        <taxon>Eukaryota</taxon>
        <taxon>Metazoa</taxon>
        <taxon>Ecdysozoa</taxon>
        <taxon>Arthropoda</taxon>
        <taxon>Hexapoda</taxon>
        <taxon>Insecta</taxon>
        <taxon>Pterygota</taxon>
        <taxon>Neoptera</taxon>
        <taxon>Paraneoptera</taxon>
        <taxon>Hemiptera</taxon>
        <taxon>Sternorrhyncha</taxon>
        <taxon>Aphidomorpha</taxon>
        <taxon>Aphidoidea</taxon>
        <taxon>Aphididae</taxon>
        <taxon>Aphidini</taxon>
        <taxon>Aphis</taxon>
        <taxon>Aphis</taxon>
    </lineage>
</organism>
<evidence type="ECO:0000313" key="5">
    <source>
        <dbReference type="EMBL" id="KAF0762405.1"/>
    </source>
</evidence>
<dbReference type="SUPFAM" id="SSF46689">
    <property type="entry name" value="Homeodomain-like"/>
    <property type="match status" value="2"/>
</dbReference>
<keyword evidence="6" id="KW-1185">Reference proteome</keyword>
<evidence type="ECO:0000256" key="1">
    <source>
        <dbReference type="ARBA" id="ARBA00004123"/>
    </source>
</evidence>
<comment type="caution">
    <text evidence="5">The sequence shown here is derived from an EMBL/GenBank/DDBJ whole genome shotgun (WGS) entry which is preliminary data.</text>
</comment>
<evidence type="ECO:0000256" key="2">
    <source>
        <dbReference type="ARBA" id="ARBA00023125"/>
    </source>
</evidence>
<dbReference type="Pfam" id="PF03221">
    <property type="entry name" value="HTH_Tnp_Tc5"/>
    <property type="match status" value="1"/>
</dbReference>
<keyword evidence="2" id="KW-0238">DNA-binding</keyword>
<evidence type="ECO:0000259" key="4">
    <source>
        <dbReference type="PROSITE" id="PS51253"/>
    </source>
</evidence>
<dbReference type="GO" id="GO:0003677">
    <property type="term" value="F:DNA binding"/>
    <property type="evidence" value="ECO:0007669"/>
    <property type="project" value="UniProtKB-KW"/>
</dbReference>
<dbReference type="InterPro" id="IPR006600">
    <property type="entry name" value="HTH_CenpB_DNA-bd_dom"/>
</dbReference>
<dbReference type="Gene3D" id="1.10.10.60">
    <property type="entry name" value="Homeodomain-like"/>
    <property type="match status" value="2"/>
</dbReference>
<feature type="domain" description="HTH CENPB-type" evidence="4">
    <location>
        <begin position="59"/>
        <end position="108"/>
    </location>
</feature>
<keyword evidence="3" id="KW-0539">Nucleus</keyword>
<dbReference type="PROSITE" id="PS51253">
    <property type="entry name" value="HTH_CENPB"/>
    <property type="match status" value="1"/>
</dbReference>
<name>A0A6G0YWD8_APHCR</name>
<protein>
    <submittedName>
        <fullName evidence="5">Tigger transposable element-derived protein 4-like</fullName>
    </submittedName>
</protein>
<evidence type="ECO:0000313" key="6">
    <source>
        <dbReference type="Proteomes" id="UP000478052"/>
    </source>
</evidence>
<dbReference type="EMBL" id="VUJU01002153">
    <property type="protein sequence ID" value="KAF0762405.1"/>
    <property type="molecule type" value="Genomic_DNA"/>
</dbReference>
<evidence type="ECO:0000256" key="3">
    <source>
        <dbReference type="ARBA" id="ARBA00023242"/>
    </source>
</evidence>
<dbReference type="InterPro" id="IPR009057">
    <property type="entry name" value="Homeodomain-like_sf"/>
</dbReference>
<reference evidence="5 6" key="1">
    <citation type="submission" date="2019-08" db="EMBL/GenBank/DDBJ databases">
        <title>Whole genome of Aphis craccivora.</title>
        <authorList>
            <person name="Voronova N.V."/>
            <person name="Shulinski R.S."/>
            <person name="Bandarenka Y.V."/>
            <person name="Zhorov D.G."/>
            <person name="Warner D."/>
        </authorList>
    </citation>
    <scope>NUCLEOTIDE SEQUENCE [LARGE SCALE GENOMIC DNA]</scope>
    <source>
        <strain evidence="5">180601</strain>
        <tissue evidence="5">Whole Body</tissue>
    </source>
</reference>
<sequence length="108" mass="12198">MASKRKALCVDQKVALIRAIEKGEKKSDVGKRFGFSPSTVATIWKNKDKILHAETEGSSCKKIRKSKFEDLDQAMLTWFHKQRCNNLPISGPVLKTKAEHFALNNLVL</sequence>
<dbReference type="Proteomes" id="UP000478052">
    <property type="component" value="Unassembled WGS sequence"/>
</dbReference>
<accession>A0A6G0YWD8</accession>
<comment type="subcellular location">
    <subcellularLocation>
        <location evidence="1">Nucleus</location>
    </subcellularLocation>
</comment>